<dbReference type="AlphaFoldDB" id="A0AAV8XSA0"/>
<evidence type="ECO:0000313" key="1">
    <source>
        <dbReference type="EMBL" id="KAJ8941419.1"/>
    </source>
</evidence>
<comment type="caution">
    <text evidence="1">The sequence shown here is derived from an EMBL/GenBank/DDBJ whole genome shotgun (WGS) entry which is preliminary data.</text>
</comment>
<reference evidence="1" key="1">
    <citation type="journal article" date="2023" name="Insect Mol. Biol.">
        <title>Genome sequencing provides insights into the evolution of gene families encoding plant cell wall-degrading enzymes in longhorned beetles.</title>
        <authorList>
            <person name="Shin N.R."/>
            <person name="Okamura Y."/>
            <person name="Kirsch R."/>
            <person name="Pauchet Y."/>
        </authorList>
    </citation>
    <scope>NUCLEOTIDE SEQUENCE</scope>
    <source>
        <strain evidence="1">AMC_N1</strain>
    </source>
</reference>
<organism evidence="1 2">
    <name type="scientific">Aromia moschata</name>
    <dbReference type="NCBI Taxonomy" id="1265417"/>
    <lineage>
        <taxon>Eukaryota</taxon>
        <taxon>Metazoa</taxon>
        <taxon>Ecdysozoa</taxon>
        <taxon>Arthropoda</taxon>
        <taxon>Hexapoda</taxon>
        <taxon>Insecta</taxon>
        <taxon>Pterygota</taxon>
        <taxon>Neoptera</taxon>
        <taxon>Endopterygota</taxon>
        <taxon>Coleoptera</taxon>
        <taxon>Polyphaga</taxon>
        <taxon>Cucujiformia</taxon>
        <taxon>Chrysomeloidea</taxon>
        <taxon>Cerambycidae</taxon>
        <taxon>Cerambycinae</taxon>
        <taxon>Callichromatini</taxon>
        <taxon>Aromia</taxon>
    </lineage>
</organism>
<proteinExistence type="predicted"/>
<accession>A0AAV8XSA0</accession>
<keyword evidence="2" id="KW-1185">Reference proteome</keyword>
<protein>
    <submittedName>
        <fullName evidence="1">Uncharacterized protein</fullName>
    </submittedName>
</protein>
<dbReference type="EMBL" id="JAPWTK010000374">
    <property type="protein sequence ID" value="KAJ8941419.1"/>
    <property type="molecule type" value="Genomic_DNA"/>
</dbReference>
<evidence type="ECO:0000313" key="2">
    <source>
        <dbReference type="Proteomes" id="UP001162162"/>
    </source>
</evidence>
<gene>
    <name evidence="1" type="ORF">NQ318_010169</name>
</gene>
<sequence length="122" mass="14005">MRPIIKAMFGFRKNIIVSIISSSVLVVSVIREHSNHFVVKMTHLSERERIEILIMLGCDVKRRSQAEATVSKIEAKFLDGEVRDRERSGRPAVPRDTKLDVTLSIIGNPQKNIPFHWLIRMV</sequence>
<dbReference type="Proteomes" id="UP001162162">
    <property type="component" value="Unassembled WGS sequence"/>
</dbReference>
<name>A0AAV8XSA0_9CUCU</name>